<keyword evidence="4" id="KW-1185">Reference proteome</keyword>
<dbReference type="KEGG" id="kdj:28963891"/>
<feature type="compositionally biased region" description="Basic and acidic residues" evidence="1">
    <location>
        <begin position="576"/>
        <end position="595"/>
    </location>
</feature>
<name>A0A1A6AE76_9TREE</name>
<dbReference type="AlphaFoldDB" id="A0A1A6AE76"/>
<organism evidence="2">
    <name type="scientific">Kwoniella dejecticola CBS 10117</name>
    <dbReference type="NCBI Taxonomy" id="1296121"/>
    <lineage>
        <taxon>Eukaryota</taxon>
        <taxon>Fungi</taxon>
        <taxon>Dikarya</taxon>
        <taxon>Basidiomycota</taxon>
        <taxon>Agaricomycotina</taxon>
        <taxon>Tremellomycetes</taxon>
        <taxon>Tremellales</taxon>
        <taxon>Cryptococcaceae</taxon>
        <taxon>Kwoniella</taxon>
    </lineage>
</organism>
<sequence length="632" mass="69608">MTIRTRTTNSRCKNRTVTHTYITSPHIDLPSIIVLTHDVTHHHHLPTGERHIPESCRGREYRAGHRVIKNDGAWQSDSYASLDNSESPPSLSSAGLSDRIAAPSTTTSTSAASHPRLSTLLPNTSGYLAFLSKPNAELPKAKAHGPERSSSTWWKEYFRKIKTTAQRRRSLMYNKDSKSHEYARGLEEDETTLKSRGQSSGAVKLERQFPNSRKKRKINMGCIGGGRRALEDDGPGHNDRPSPTVIISSHDDPTKRPSSIYAGPSTSARPNDRSPPYSEEPIQSRRPMPPSLPLQIIRGNQGLNARRRTFVEPLSTGKIVNARIVDSRAGTAISSTKRVPTQKSVHPVLGSQSEGHGTVEQSESESDSGVREEPGAQRENGEHFVAQSSVTQNVDTPGFNILDRFMYHRDRCGRSTPTTPEGPQSDFSSGCESLSPFVGPSGTVPSSNDLAHRTSLILNPDEYEYLLNLHGVITRSNADHSFDTPAQSNKNTHRSDATESSSTSSTSSSSDTARPIVHSDTTLCNDTPTYSSLLTFSRLPTQIRGSYEVHPANVSTYAPPEDNDDEDRPVSSTEGDANRYREHVRRVVIEEHRYNDSPSPLQSRNKTDSSTTTSLIPRTKPLVVGDHKEAPF</sequence>
<evidence type="ECO:0000313" key="4">
    <source>
        <dbReference type="Proteomes" id="UP000078595"/>
    </source>
</evidence>
<reference evidence="3" key="2">
    <citation type="submission" date="2013-07" db="EMBL/GenBank/DDBJ databases">
        <authorList>
            <consortium name="The Broad Institute Genome Sequencing Platform"/>
            <person name="Cuomo C."/>
            <person name="Litvintseva A."/>
            <person name="Chen Y."/>
            <person name="Heitman J."/>
            <person name="Sun S."/>
            <person name="Springer D."/>
            <person name="Dromer F."/>
            <person name="Young S.K."/>
            <person name="Zeng Q."/>
            <person name="Gargeya S."/>
            <person name="Fitzgerald M."/>
            <person name="Abouelleil A."/>
            <person name="Alvarado L."/>
            <person name="Berlin A.M."/>
            <person name="Chapman S.B."/>
            <person name="Dewar J."/>
            <person name="Goldberg J."/>
            <person name="Griggs A."/>
            <person name="Gujja S."/>
            <person name="Hansen M."/>
            <person name="Howarth C."/>
            <person name="Imamovic A."/>
            <person name="Larimer J."/>
            <person name="McCowan C."/>
            <person name="Murphy C."/>
            <person name="Pearson M."/>
            <person name="Priest M."/>
            <person name="Roberts A."/>
            <person name="Saif S."/>
            <person name="Shea T."/>
            <person name="Sykes S."/>
            <person name="Wortman J."/>
            <person name="Nusbaum C."/>
            <person name="Birren B."/>
        </authorList>
    </citation>
    <scope>NUCLEOTIDE SEQUENCE</scope>
    <source>
        <strain evidence="3">CBS 10117</strain>
    </source>
</reference>
<feature type="compositionally biased region" description="Polar residues" evidence="1">
    <location>
        <begin position="332"/>
        <end position="361"/>
    </location>
</feature>
<feature type="region of interest" description="Disordered" evidence="1">
    <location>
        <begin position="412"/>
        <end position="448"/>
    </location>
</feature>
<feature type="region of interest" description="Disordered" evidence="1">
    <location>
        <begin position="552"/>
        <end position="632"/>
    </location>
</feature>
<proteinExistence type="predicted"/>
<dbReference type="Proteomes" id="UP000078595">
    <property type="component" value="Chromosome 1"/>
</dbReference>
<feature type="region of interest" description="Disordered" evidence="1">
    <location>
        <begin position="180"/>
        <end position="300"/>
    </location>
</feature>
<feature type="compositionally biased region" description="Basic and acidic residues" evidence="1">
    <location>
        <begin position="228"/>
        <end position="240"/>
    </location>
</feature>
<dbReference type="OrthoDB" id="2565186at2759"/>
<feature type="region of interest" description="Disordered" evidence="1">
    <location>
        <begin position="332"/>
        <end position="379"/>
    </location>
</feature>
<feature type="compositionally biased region" description="Polar residues" evidence="1">
    <location>
        <begin position="596"/>
        <end position="616"/>
    </location>
</feature>
<feature type="compositionally biased region" description="Polar residues" evidence="1">
    <location>
        <begin position="415"/>
        <end position="432"/>
    </location>
</feature>
<dbReference type="VEuPathDB" id="FungiDB:I303_00192"/>
<accession>A0A1A6AE76</accession>
<feature type="region of interest" description="Disordered" evidence="1">
    <location>
        <begin position="79"/>
        <end position="117"/>
    </location>
</feature>
<feature type="compositionally biased region" description="Low complexity" evidence="1">
    <location>
        <begin position="498"/>
        <end position="513"/>
    </location>
</feature>
<feature type="region of interest" description="Disordered" evidence="1">
    <location>
        <begin position="480"/>
        <end position="524"/>
    </location>
</feature>
<evidence type="ECO:0000313" key="2">
    <source>
        <dbReference type="EMBL" id="OBR88377.1"/>
    </source>
</evidence>
<dbReference type="EMBL" id="KI894027">
    <property type="protein sequence ID" value="OBR88377.1"/>
    <property type="molecule type" value="Genomic_DNA"/>
</dbReference>
<dbReference type="EMBL" id="CP144530">
    <property type="protein sequence ID" value="WWC57657.1"/>
    <property type="molecule type" value="Genomic_DNA"/>
</dbReference>
<feature type="compositionally biased region" description="Low complexity" evidence="1">
    <location>
        <begin position="101"/>
        <end position="113"/>
    </location>
</feature>
<reference evidence="2" key="1">
    <citation type="submission" date="2013-07" db="EMBL/GenBank/DDBJ databases">
        <title>The Genome Sequence of Cryptococcus dejecticola CBS10117.</title>
        <authorList>
            <consortium name="The Broad Institute Genome Sequencing Platform"/>
            <person name="Cuomo C."/>
            <person name="Litvintseva A."/>
            <person name="Chen Y."/>
            <person name="Heitman J."/>
            <person name="Sun S."/>
            <person name="Springer D."/>
            <person name="Dromer F."/>
            <person name="Young S.K."/>
            <person name="Zeng Q."/>
            <person name="Gargeya S."/>
            <person name="Fitzgerald M."/>
            <person name="Abouelleil A."/>
            <person name="Alvarado L."/>
            <person name="Berlin A.M."/>
            <person name="Chapman S.B."/>
            <person name="Dewar J."/>
            <person name="Goldberg J."/>
            <person name="Griggs A."/>
            <person name="Gujja S."/>
            <person name="Hansen M."/>
            <person name="Howarth C."/>
            <person name="Imamovic A."/>
            <person name="Larimer J."/>
            <person name="McCowan C."/>
            <person name="Murphy C."/>
            <person name="Pearson M."/>
            <person name="Priest M."/>
            <person name="Roberts A."/>
            <person name="Saif S."/>
            <person name="Shea T."/>
            <person name="Sykes S."/>
            <person name="Wortman J."/>
            <person name="Nusbaum C."/>
            <person name="Birren B."/>
        </authorList>
    </citation>
    <scope>NUCLEOTIDE SEQUENCE [LARGE SCALE GENOMIC DNA]</scope>
    <source>
        <strain evidence="2">CBS 10117</strain>
    </source>
</reference>
<protein>
    <submittedName>
        <fullName evidence="2">Uncharacterized protein</fullName>
    </submittedName>
</protein>
<evidence type="ECO:0000313" key="3">
    <source>
        <dbReference type="EMBL" id="WWC57657.1"/>
    </source>
</evidence>
<dbReference type="RefSeq" id="XP_018266219.1">
    <property type="nucleotide sequence ID" value="XM_018403565.1"/>
</dbReference>
<feature type="compositionally biased region" description="Polar residues" evidence="1">
    <location>
        <begin position="79"/>
        <end position="95"/>
    </location>
</feature>
<reference evidence="3" key="3">
    <citation type="submission" date="2024-02" db="EMBL/GenBank/DDBJ databases">
        <title>Comparative genomics of Cryptococcus and Kwoniella reveals pathogenesis evolution and contrasting modes of karyotype evolution via chromosome fusion or intercentromeric recombination.</title>
        <authorList>
            <person name="Coelho M.A."/>
            <person name="David-Palma M."/>
            <person name="Shea T."/>
            <person name="Bowers K."/>
            <person name="McGinley-Smith S."/>
            <person name="Mohammad A.W."/>
            <person name="Gnirke A."/>
            <person name="Yurkov A.M."/>
            <person name="Nowrousian M."/>
            <person name="Sun S."/>
            <person name="Cuomo C.A."/>
            <person name="Heitman J."/>
        </authorList>
    </citation>
    <scope>NUCLEOTIDE SEQUENCE</scope>
    <source>
        <strain evidence="3">CBS 10117</strain>
    </source>
</reference>
<gene>
    <name evidence="2" type="ORF">I303_00192</name>
    <name evidence="3" type="ORF">I303_100190</name>
</gene>
<evidence type="ECO:0000256" key="1">
    <source>
        <dbReference type="SAM" id="MobiDB-lite"/>
    </source>
</evidence>
<dbReference type="GeneID" id="28963891"/>
<feature type="compositionally biased region" description="Basic and acidic residues" evidence="1">
    <location>
        <begin position="368"/>
        <end position="379"/>
    </location>
</feature>